<name>A0A428TCW3_9HYPO</name>
<organism evidence="2 3">
    <name type="scientific">Fusarium ambrosium</name>
    <dbReference type="NCBI Taxonomy" id="131363"/>
    <lineage>
        <taxon>Eukaryota</taxon>
        <taxon>Fungi</taxon>
        <taxon>Dikarya</taxon>
        <taxon>Ascomycota</taxon>
        <taxon>Pezizomycotina</taxon>
        <taxon>Sordariomycetes</taxon>
        <taxon>Hypocreomycetidae</taxon>
        <taxon>Hypocreales</taxon>
        <taxon>Nectriaceae</taxon>
        <taxon>Fusarium</taxon>
        <taxon>Fusarium solani species complex</taxon>
    </lineage>
</organism>
<dbReference type="Proteomes" id="UP000288429">
    <property type="component" value="Unassembled WGS sequence"/>
</dbReference>
<feature type="domain" description="Heterokaryon incompatibility" evidence="1">
    <location>
        <begin position="206"/>
        <end position="360"/>
    </location>
</feature>
<proteinExistence type="predicted"/>
<sequence>MSETSLPNRKRQRTDEPVSERRCVVCAGLFTSKGLQELQSEDGYEHRTREKAEESAKEGCTLCAFLVRLGKNKFGVDKWLAGHHLVFRSQRQSDKQTSLLTILRGTIKGSNEVLTIYPFAKRGDPLATLIPRRPVKRDVKSEAVFAAARKLINTCLSPDNPREGHKLCRYSRDTVLPTRVLDVGDPKDRDPQLKLQVNEVETHGSYLALSYCWGAPGPRTAPKPLLLRRDSLHRLTSKIRPNKLQQSIQDAIWVTRELGFRYLWIDALCIIQDDKEDKAHEISKMATIYKNASITLAAGTATKASEGFLGNIASRPNVYLPENKFAIPLRNGAEIGTVYLSAEAYEADHPLDERGWTLQEYMLSSRMLIFSDYQLLWQCKKVPLRSVTGNNRGLEYRQHLESVPWTVFDEEAEPYFGTDDSEKLYIWKTIILQYTERNLTNPDDRLPAVSGITMELEKLWRDSNIWGLWKRWFISLLAWYKVDMDRVEKRNLKRAPSWSWASLDGRIHYKGPLEDEDAKVRTLTMKQVVLSCRILDIDEVEADVIENDDVEVLFDNGPQSVIEWPDLDHSAWREELGQKDLLYLLLGTLADDSSEGRGLGLLVIQVAKGRYRRIGLAVFNDMSIWEGVERQTIEFEPKQ</sequence>
<comment type="caution">
    <text evidence="2">The sequence shown here is derived from an EMBL/GenBank/DDBJ whole genome shotgun (WGS) entry which is preliminary data.</text>
</comment>
<dbReference type="InterPro" id="IPR010730">
    <property type="entry name" value="HET"/>
</dbReference>
<evidence type="ECO:0000313" key="3">
    <source>
        <dbReference type="Proteomes" id="UP000288429"/>
    </source>
</evidence>
<dbReference type="EMBL" id="NIZV01000214">
    <property type="protein sequence ID" value="RSL99876.1"/>
    <property type="molecule type" value="Genomic_DNA"/>
</dbReference>
<reference evidence="2 3" key="1">
    <citation type="submission" date="2017-06" db="EMBL/GenBank/DDBJ databases">
        <title>Cmopartive genomic analysis of Ambrosia Fusariam Clade fungi.</title>
        <authorList>
            <person name="Stajich J.E."/>
            <person name="Carrillo J."/>
            <person name="Kijimoto T."/>
            <person name="Eskalen A."/>
            <person name="O'Donnell K."/>
            <person name="Kasson M."/>
        </authorList>
    </citation>
    <scope>NUCLEOTIDE SEQUENCE [LARGE SCALE GENOMIC DNA]</scope>
    <source>
        <strain evidence="2 3">NRRL 20438</strain>
    </source>
</reference>
<dbReference type="AlphaFoldDB" id="A0A428TCW3"/>
<accession>A0A428TCW3</accession>
<gene>
    <name evidence="2" type="ORF">CDV31_012010</name>
</gene>
<dbReference type="PANTHER" id="PTHR33112">
    <property type="entry name" value="DOMAIN PROTEIN, PUTATIVE-RELATED"/>
    <property type="match status" value="1"/>
</dbReference>
<evidence type="ECO:0000259" key="1">
    <source>
        <dbReference type="Pfam" id="PF06985"/>
    </source>
</evidence>
<protein>
    <recommendedName>
        <fullName evidence="1">Heterokaryon incompatibility domain-containing protein</fullName>
    </recommendedName>
</protein>
<evidence type="ECO:0000313" key="2">
    <source>
        <dbReference type="EMBL" id="RSL99876.1"/>
    </source>
</evidence>
<keyword evidence="3" id="KW-1185">Reference proteome</keyword>
<dbReference type="Pfam" id="PF06985">
    <property type="entry name" value="HET"/>
    <property type="match status" value="1"/>
</dbReference>
<dbReference type="PANTHER" id="PTHR33112:SF12">
    <property type="entry name" value="HETEROKARYON INCOMPATIBILITY DOMAIN-CONTAINING PROTEIN"/>
    <property type="match status" value="1"/>
</dbReference>